<reference evidence="2 3" key="1">
    <citation type="journal article" date="2017" name="Genome Biol.">
        <title>New reference genome sequences of hot pepper reveal the massive evolution of plant disease-resistance genes by retroduplication.</title>
        <authorList>
            <person name="Kim S."/>
            <person name="Park J."/>
            <person name="Yeom S.I."/>
            <person name="Kim Y.M."/>
            <person name="Seo E."/>
            <person name="Kim K.T."/>
            <person name="Kim M.S."/>
            <person name="Lee J.M."/>
            <person name="Cheong K."/>
            <person name="Shin H.S."/>
            <person name="Kim S.B."/>
            <person name="Han K."/>
            <person name="Lee J."/>
            <person name="Park M."/>
            <person name="Lee H.A."/>
            <person name="Lee H.Y."/>
            <person name="Lee Y."/>
            <person name="Oh S."/>
            <person name="Lee J.H."/>
            <person name="Choi E."/>
            <person name="Choi E."/>
            <person name="Lee S.E."/>
            <person name="Jeon J."/>
            <person name="Kim H."/>
            <person name="Choi G."/>
            <person name="Song H."/>
            <person name="Lee J."/>
            <person name="Lee S.C."/>
            <person name="Kwon J.K."/>
            <person name="Lee H.Y."/>
            <person name="Koo N."/>
            <person name="Hong Y."/>
            <person name="Kim R.W."/>
            <person name="Kang W.H."/>
            <person name="Huh J.H."/>
            <person name="Kang B.C."/>
            <person name="Yang T.J."/>
            <person name="Lee Y.H."/>
            <person name="Bennetzen J.L."/>
            <person name="Choi D."/>
        </authorList>
    </citation>
    <scope>NUCLEOTIDE SEQUENCE [LARGE SCALE GENOMIC DNA]</scope>
    <source>
        <strain evidence="3">cv. PBC81</strain>
    </source>
</reference>
<feature type="region of interest" description="Disordered" evidence="1">
    <location>
        <begin position="1167"/>
        <end position="1198"/>
    </location>
</feature>
<dbReference type="OrthoDB" id="653468at2759"/>
<dbReference type="Proteomes" id="UP000224567">
    <property type="component" value="Unassembled WGS sequence"/>
</dbReference>
<feature type="compositionally biased region" description="Polar residues" evidence="1">
    <location>
        <begin position="491"/>
        <end position="500"/>
    </location>
</feature>
<feature type="compositionally biased region" description="Pro residues" evidence="1">
    <location>
        <begin position="83"/>
        <end position="92"/>
    </location>
</feature>
<proteinExistence type="predicted"/>
<evidence type="ECO:0000313" key="3">
    <source>
        <dbReference type="Proteomes" id="UP000224567"/>
    </source>
</evidence>
<dbReference type="GO" id="GO:0005635">
    <property type="term" value="C:nuclear envelope"/>
    <property type="evidence" value="ECO:0007669"/>
    <property type="project" value="TreeGrafter"/>
</dbReference>
<feature type="region of interest" description="Disordered" evidence="1">
    <location>
        <begin position="1237"/>
        <end position="1307"/>
    </location>
</feature>
<dbReference type="GO" id="GO:0016973">
    <property type="term" value="P:poly(A)+ mRNA export from nucleus"/>
    <property type="evidence" value="ECO:0007669"/>
    <property type="project" value="TreeGrafter"/>
</dbReference>
<sequence>MSTAKEYPAATAKTTAYAGSGGAGGKVRKRPVRRNQTTPYDRPPTALRNPSWFTKLLFDPASRLITSGAQRFLSSLFSKRLPLPPTASPPGPSQESLSLPQESCPNEHAEALVVAGQGGDCSSGDGTFSELEQLLKQKTFTRTEIDRLTELLRSKAVDMPMGDEEKRDGAIQLRPALDSSSSLLEENRSVKVISGGYVATPVTNSSRILEDDIATPAELAKAYMGSRPSKVSPSMLSTRSQVLREDTSLLTNVQYVQRSPIPSGTTKTTGFLGIRENGFTTPRSRGRSAIYSMARTPYFRATSSEKYAYGGSSSSKSVSEQDLLFGSKQALKRRSYVLDDDLGSVGPMRRTRQKPNLLSFGTSHPSAKVASAVNLHPEVPKVVGDVEDTKTTPAKHVAVPPKSSETAARILEQLEKITPKGKSSESKLAAGKENKLTPNMLRGRALRSLEDLDSSKLLQSAQDSYKLENWSKIFSPNPSESKQGEIKQNGHKSSVSESPSIVQKDTIFSFKDTQLIVETNSPEKDMSAAQPPLKKGAFKMSAYEDTFELEEDINSNGPSSQLVEGREKLEISAADQKPLYAADPTSKPAALLEVKTPPGVLGKKSDMGTPETGAAAVKNTIFLSTRSQSLNSNLLPTAFDKSKETSIDKVPPFPFSPSTPIMGSKPGSSSSLSNLASSTTDARPNPFQLDNSQKAMENNGKLEAVPTSGIFSFGAPSSTSSNGLFATSPAFSATSASTSGNFKNDVSTSSSNVVAPLTSISNTIGATTGSSTASSSSLFGSSVASLVPKEPPAKFGFSAVPPKAVSEPATTSSAETIDAKAKSETGTTYGNLKCSPFGGSTSIFGVSSSVISTVTTASTQSQGSVFSSGGESLVNAETSVGGSGISAVSGSMPTPFSSSTSLPFTAKFPVFGSAPGTTGQVSASPSNNDLVGSTNAASGIFSFGASSSASSAAGSSSGPSSGTAPLVFTFGASSAAPPSKASVPANSSSATPGIFGFSGSSSGSSTNAVNISSSITPSIFNCGGNSSSSLTNAVNASATPAIFNVGGSSSTSPANAVNTSTCATPSIFSFGATSSAPLTNAGSIVNHSPFNFSATSASSQASSTAGTFGSSWQPPKSTGFTSSFSSSNPSGGFTFGASSSSFVTPSTSPVVFGSTPSAASGSTFLFGSTSSTNSPSQPMFGNSAFAASPGNNENMEDSMAEDLVQPPAPAVSFGQPSVSPFPGGFAFGSAASTFQFGGQQSQAAPQNSSPFAASSSLVQAAPQNSSPFAASNSLEFGGGGSFSLGSNDPDKSGRKIVKVNRSRHRRK</sequence>
<feature type="compositionally biased region" description="Low complexity" evidence="1">
    <location>
        <begin position="1239"/>
        <end position="1256"/>
    </location>
</feature>
<reference evidence="3" key="2">
    <citation type="journal article" date="2017" name="J. Anim. Genet.">
        <title>Multiple reference genome sequences of hot pepper reveal the massive evolution of plant disease resistance genes by retroduplication.</title>
        <authorList>
            <person name="Kim S."/>
            <person name="Park J."/>
            <person name="Yeom S.-I."/>
            <person name="Kim Y.-M."/>
            <person name="Seo E."/>
            <person name="Kim K.-T."/>
            <person name="Kim M.-S."/>
            <person name="Lee J.M."/>
            <person name="Cheong K."/>
            <person name="Shin H.-S."/>
            <person name="Kim S.-B."/>
            <person name="Han K."/>
            <person name="Lee J."/>
            <person name="Park M."/>
            <person name="Lee H.-A."/>
            <person name="Lee H.-Y."/>
            <person name="Lee Y."/>
            <person name="Oh S."/>
            <person name="Lee J.H."/>
            <person name="Choi E."/>
            <person name="Choi E."/>
            <person name="Lee S.E."/>
            <person name="Jeon J."/>
            <person name="Kim H."/>
            <person name="Choi G."/>
            <person name="Song H."/>
            <person name="Lee J."/>
            <person name="Lee S.-C."/>
            <person name="Kwon J.-K."/>
            <person name="Lee H.-Y."/>
            <person name="Koo N."/>
            <person name="Hong Y."/>
            <person name="Kim R.W."/>
            <person name="Kang W.-H."/>
            <person name="Huh J.H."/>
            <person name="Kang B.-C."/>
            <person name="Yang T.-J."/>
            <person name="Lee Y.-H."/>
            <person name="Bennetzen J.L."/>
            <person name="Choi D."/>
        </authorList>
    </citation>
    <scope>NUCLEOTIDE SEQUENCE [LARGE SCALE GENOMIC DNA]</scope>
    <source>
        <strain evidence="3">cv. PBC81</strain>
    </source>
</reference>
<feature type="compositionally biased region" description="Low complexity" evidence="1">
    <location>
        <begin position="1"/>
        <end position="18"/>
    </location>
</feature>
<dbReference type="PANTHER" id="PTHR33416:SF30">
    <property type="entry name" value="NUCLEAR PORE COMPLEX PROTEIN NUP1-LIKE"/>
    <property type="match status" value="1"/>
</dbReference>
<organism evidence="2 3">
    <name type="scientific">Capsicum baccatum</name>
    <name type="common">Peruvian pepper</name>
    <dbReference type="NCBI Taxonomy" id="33114"/>
    <lineage>
        <taxon>Eukaryota</taxon>
        <taxon>Viridiplantae</taxon>
        <taxon>Streptophyta</taxon>
        <taxon>Embryophyta</taxon>
        <taxon>Tracheophyta</taxon>
        <taxon>Spermatophyta</taxon>
        <taxon>Magnoliopsida</taxon>
        <taxon>eudicotyledons</taxon>
        <taxon>Gunneridae</taxon>
        <taxon>Pentapetalae</taxon>
        <taxon>asterids</taxon>
        <taxon>lamiids</taxon>
        <taxon>Solanales</taxon>
        <taxon>Solanaceae</taxon>
        <taxon>Solanoideae</taxon>
        <taxon>Capsiceae</taxon>
        <taxon>Capsicum</taxon>
    </lineage>
</organism>
<feature type="region of interest" description="Disordered" evidence="1">
    <location>
        <begin position="475"/>
        <end position="500"/>
    </location>
</feature>
<feature type="compositionally biased region" description="Polar residues" evidence="1">
    <location>
        <begin position="94"/>
        <end position="103"/>
    </location>
</feature>
<feature type="compositionally biased region" description="Basic residues" evidence="1">
    <location>
        <begin position="1294"/>
        <end position="1307"/>
    </location>
</feature>
<accession>A0A2G2VFA3</accession>
<dbReference type="GO" id="GO:0071763">
    <property type="term" value="P:nuclear membrane organization"/>
    <property type="evidence" value="ECO:0007669"/>
    <property type="project" value="TreeGrafter"/>
</dbReference>
<comment type="caution">
    <text evidence="2">The sequence shown here is derived from an EMBL/GenBank/DDBJ whole genome shotgun (WGS) entry which is preliminary data.</text>
</comment>
<feature type="region of interest" description="Disordered" evidence="1">
    <location>
        <begin position="1"/>
        <end position="46"/>
    </location>
</feature>
<feature type="region of interest" description="Disordered" evidence="1">
    <location>
        <begin position="83"/>
        <end position="103"/>
    </location>
</feature>
<gene>
    <name evidence="2" type="ORF">CQW23_27983</name>
</gene>
<dbReference type="PANTHER" id="PTHR33416">
    <property type="entry name" value="NUCLEAR PORE COMPLEX PROTEIN NUP1"/>
    <property type="match status" value="1"/>
</dbReference>
<feature type="compositionally biased region" description="Polar residues" evidence="1">
    <location>
        <begin position="1257"/>
        <end position="1270"/>
    </location>
</feature>
<feature type="region of interest" description="Disordered" evidence="1">
    <location>
        <begin position="574"/>
        <end position="594"/>
    </location>
</feature>
<evidence type="ECO:0000313" key="2">
    <source>
        <dbReference type="EMBL" id="PHT31646.1"/>
    </source>
</evidence>
<feature type="region of interest" description="Disordered" evidence="1">
    <location>
        <begin position="643"/>
        <end position="692"/>
    </location>
</feature>
<protein>
    <recommendedName>
        <fullName evidence="4">Nuclear pore complex protein NUP1</fullName>
    </recommendedName>
</protein>
<keyword evidence="3" id="KW-1185">Reference proteome</keyword>
<evidence type="ECO:0000256" key="1">
    <source>
        <dbReference type="SAM" id="MobiDB-lite"/>
    </source>
</evidence>
<feature type="compositionally biased region" description="Low complexity" evidence="1">
    <location>
        <begin position="668"/>
        <end position="678"/>
    </location>
</feature>
<evidence type="ECO:0008006" key="4">
    <source>
        <dbReference type="Google" id="ProtNLM"/>
    </source>
</evidence>
<dbReference type="STRING" id="33114.A0A2G2VFA3"/>
<name>A0A2G2VFA3_CAPBA</name>
<dbReference type="EMBL" id="MLFT02000012">
    <property type="protein sequence ID" value="PHT31646.1"/>
    <property type="molecule type" value="Genomic_DNA"/>
</dbReference>